<feature type="domain" description="Metallo-beta-lactamase" evidence="1">
    <location>
        <begin position="17"/>
        <end position="219"/>
    </location>
</feature>
<dbReference type="SMART" id="SM00849">
    <property type="entry name" value="Lactamase_B"/>
    <property type="match status" value="1"/>
</dbReference>
<evidence type="ECO:0000259" key="1">
    <source>
        <dbReference type="SMART" id="SM00849"/>
    </source>
</evidence>
<dbReference type="EMBL" id="JADBEM010000001">
    <property type="protein sequence ID" value="MBE1610529.1"/>
    <property type="molecule type" value="Genomic_DNA"/>
</dbReference>
<evidence type="ECO:0000313" key="3">
    <source>
        <dbReference type="Proteomes" id="UP000638648"/>
    </source>
</evidence>
<accession>A0A927N1W6</accession>
<dbReference type="RefSeq" id="WP_192753889.1">
    <property type="nucleotide sequence ID" value="NZ_BAABJL010000095.1"/>
</dbReference>
<dbReference type="Gene3D" id="3.60.15.10">
    <property type="entry name" value="Ribonuclease Z/Hydroxyacylglutathione hydrolase-like"/>
    <property type="match status" value="1"/>
</dbReference>
<dbReference type="InterPro" id="IPR036866">
    <property type="entry name" value="RibonucZ/Hydroxyglut_hydro"/>
</dbReference>
<dbReference type="Proteomes" id="UP000638648">
    <property type="component" value="Unassembled WGS sequence"/>
</dbReference>
<reference evidence="2" key="1">
    <citation type="submission" date="2020-10" db="EMBL/GenBank/DDBJ databases">
        <title>Sequencing the genomes of 1000 actinobacteria strains.</title>
        <authorList>
            <person name="Klenk H.-P."/>
        </authorList>
    </citation>
    <scope>NUCLEOTIDE SEQUENCE</scope>
    <source>
        <strain evidence="2">DSM 45354</strain>
    </source>
</reference>
<dbReference type="GO" id="GO:0016787">
    <property type="term" value="F:hydrolase activity"/>
    <property type="evidence" value="ECO:0007669"/>
    <property type="project" value="UniProtKB-KW"/>
</dbReference>
<dbReference type="CDD" id="cd07721">
    <property type="entry name" value="yflN-like_MBL-fold"/>
    <property type="match status" value="1"/>
</dbReference>
<dbReference type="PANTHER" id="PTHR42951:SF17">
    <property type="entry name" value="METALLO-BETA-LACTAMASE DOMAIN-CONTAINING PROTEIN"/>
    <property type="match status" value="1"/>
</dbReference>
<sequence>MKATMVVPGVYRILQGFVSAYVVEADDGLVLVDCGEPKGDEQIAAGLLRMGRQAAEIRHILVTHHHPDHVGGLAAMVRRTGAPVYVHPVDAAAVSGARARMRPSWNSVVARILGPVVARANSTPPEPATVDVELADGAQLPMAGGIRVVHTPGHTLGHVSFLLERDGGTLIVGDAALNIAGIRPATGRMAEIVGEDVTAAGESFRRLAELEFDNAVFGHGGPIRSGASERFRQAAARRLR</sequence>
<dbReference type="InterPro" id="IPR050855">
    <property type="entry name" value="NDM-1-like"/>
</dbReference>
<dbReference type="SUPFAM" id="SSF56281">
    <property type="entry name" value="Metallo-hydrolase/oxidoreductase"/>
    <property type="match status" value="1"/>
</dbReference>
<organism evidence="2 3">
    <name type="scientific">Actinopolymorpha pittospori</name>
    <dbReference type="NCBI Taxonomy" id="648752"/>
    <lineage>
        <taxon>Bacteria</taxon>
        <taxon>Bacillati</taxon>
        <taxon>Actinomycetota</taxon>
        <taxon>Actinomycetes</taxon>
        <taxon>Propionibacteriales</taxon>
        <taxon>Actinopolymorphaceae</taxon>
        <taxon>Actinopolymorpha</taxon>
    </lineage>
</organism>
<protein>
    <submittedName>
        <fullName evidence="2">Glyoxylase-like metal-dependent hydrolase (Beta-lactamase superfamily II)</fullName>
    </submittedName>
</protein>
<dbReference type="Pfam" id="PF00753">
    <property type="entry name" value="Lactamase_B"/>
    <property type="match status" value="1"/>
</dbReference>
<evidence type="ECO:0000313" key="2">
    <source>
        <dbReference type="EMBL" id="MBE1610529.1"/>
    </source>
</evidence>
<gene>
    <name evidence="2" type="ORF">HEB94_007377</name>
</gene>
<comment type="caution">
    <text evidence="2">The sequence shown here is derived from an EMBL/GenBank/DDBJ whole genome shotgun (WGS) entry which is preliminary data.</text>
</comment>
<keyword evidence="3" id="KW-1185">Reference proteome</keyword>
<proteinExistence type="predicted"/>
<dbReference type="PANTHER" id="PTHR42951">
    <property type="entry name" value="METALLO-BETA-LACTAMASE DOMAIN-CONTAINING"/>
    <property type="match status" value="1"/>
</dbReference>
<dbReference type="AlphaFoldDB" id="A0A927N1W6"/>
<dbReference type="InterPro" id="IPR001279">
    <property type="entry name" value="Metallo-B-lactamas"/>
</dbReference>
<name>A0A927N1W6_9ACTN</name>
<keyword evidence="2" id="KW-0378">Hydrolase</keyword>